<keyword evidence="1" id="KW-0472">Membrane</keyword>
<keyword evidence="1" id="KW-1133">Transmembrane helix</keyword>
<sequence length="120" mass="13247">MLLFQISTYCLNFIHKSHSHFLAGVASFMVSIGVSVGVVLVLGVHQTDATFRSSPADFTADGFWAVHGRSQETAVVVSALSFLLPVSWACVAWFVWQCFEHEPSALEGSQPYQDPMHFIL</sequence>
<gene>
    <name evidence="2" type="ORF">HK105_207546</name>
</gene>
<dbReference type="Proteomes" id="UP001527925">
    <property type="component" value="Unassembled WGS sequence"/>
</dbReference>
<feature type="transmembrane region" description="Helical" evidence="1">
    <location>
        <begin position="74"/>
        <end position="96"/>
    </location>
</feature>
<evidence type="ECO:0000313" key="3">
    <source>
        <dbReference type="Proteomes" id="UP001527925"/>
    </source>
</evidence>
<accession>A0ABR4N0D7</accession>
<evidence type="ECO:0000313" key="2">
    <source>
        <dbReference type="EMBL" id="KAL2912980.1"/>
    </source>
</evidence>
<reference evidence="2 3" key="1">
    <citation type="submission" date="2023-09" db="EMBL/GenBank/DDBJ databases">
        <title>Pangenome analysis of Batrachochytrium dendrobatidis and related Chytrids.</title>
        <authorList>
            <person name="Yacoub M.N."/>
            <person name="Stajich J.E."/>
            <person name="James T.Y."/>
        </authorList>
    </citation>
    <scope>NUCLEOTIDE SEQUENCE [LARGE SCALE GENOMIC DNA]</scope>
    <source>
        <strain evidence="2 3">JEL0888</strain>
    </source>
</reference>
<keyword evidence="1" id="KW-0812">Transmembrane</keyword>
<organism evidence="2 3">
    <name type="scientific">Polyrhizophydium stewartii</name>
    <dbReference type="NCBI Taxonomy" id="2732419"/>
    <lineage>
        <taxon>Eukaryota</taxon>
        <taxon>Fungi</taxon>
        <taxon>Fungi incertae sedis</taxon>
        <taxon>Chytridiomycota</taxon>
        <taxon>Chytridiomycota incertae sedis</taxon>
        <taxon>Chytridiomycetes</taxon>
        <taxon>Rhizophydiales</taxon>
        <taxon>Rhizophydiales incertae sedis</taxon>
        <taxon>Polyrhizophydium</taxon>
    </lineage>
</organism>
<feature type="transmembrane region" description="Helical" evidence="1">
    <location>
        <begin position="21"/>
        <end position="44"/>
    </location>
</feature>
<evidence type="ECO:0000256" key="1">
    <source>
        <dbReference type="SAM" id="Phobius"/>
    </source>
</evidence>
<name>A0ABR4N0D7_9FUNG</name>
<protein>
    <submittedName>
        <fullName evidence="2">Uncharacterized protein</fullName>
    </submittedName>
</protein>
<proteinExistence type="predicted"/>
<comment type="caution">
    <text evidence="2">The sequence shown here is derived from an EMBL/GenBank/DDBJ whole genome shotgun (WGS) entry which is preliminary data.</text>
</comment>
<keyword evidence="3" id="KW-1185">Reference proteome</keyword>
<dbReference type="EMBL" id="JADGIZ020000054">
    <property type="protein sequence ID" value="KAL2912980.1"/>
    <property type="molecule type" value="Genomic_DNA"/>
</dbReference>